<dbReference type="GO" id="GO:0005737">
    <property type="term" value="C:cytoplasm"/>
    <property type="evidence" value="ECO:0007669"/>
    <property type="project" value="TreeGrafter"/>
</dbReference>
<dbReference type="Gene3D" id="3.40.50.12780">
    <property type="entry name" value="N-terminal domain of ligase-like"/>
    <property type="match status" value="4"/>
</dbReference>
<dbReference type="PROSITE" id="PS50075">
    <property type="entry name" value="CARRIER"/>
    <property type="match status" value="4"/>
</dbReference>
<feature type="domain" description="Carrier" evidence="5">
    <location>
        <begin position="537"/>
        <end position="616"/>
    </location>
</feature>
<dbReference type="InterPro" id="IPR036736">
    <property type="entry name" value="ACP-like_sf"/>
</dbReference>
<dbReference type="Gene3D" id="3.40.50.1820">
    <property type="entry name" value="alpha/beta hydrolase"/>
    <property type="match status" value="1"/>
</dbReference>
<dbReference type="Gene3D" id="1.10.1200.10">
    <property type="entry name" value="ACP-like"/>
    <property type="match status" value="4"/>
</dbReference>
<dbReference type="InterPro" id="IPR006162">
    <property type="entry name" value="Ppantetheine_attach_site"/>
</dbReference>
<feature type="domain" description="Carrier" evidence="5">
    <location>
        <begin position="2254"/>
        <end position="2329"/>
    </location>
</feature>
<dbReference type="Pfam" id="PF00501">
    <property type="entry name" value="AMP-binding"/>
    <property type="match status" value="4"/>
</dbReference>
<dbReference type="SUPFAM" id="SSF53474">
    <property type="entry name" value="alpha/beta-Hydrolases"/>
    <property type="match status" value="1"/>
</dbReference>
<dbReference type="InterPro" id="IPR042099">
    <property type="entry name" value="ANL_N_sf"/>
</dbReference>
<name>A0AAE0M7Z0_9PEZI</name>
<evidence type="ECO:0000256" key="1">
    <source>
        <dbReference type="ARBA" id="ARBA00022450"/>
    </source>
</evidence>
<proteinExistence type="predicted"/>
<feature type="region of interest" description="Disordered" evidence="4">
    <location>
        <begin position="4087"/>
        <end position="4109"/>
    </location>
</feature>
<dbReference type="InterPro" id="IPR009081">
    <property type="entry name" value="PP-bd_ACP"/>
</dbReference>
<dbReference type="PROSITE" id="PS00455">
    <property type="entry name" value="AMP_BINDING"/>
    <property type="match status" value="4"/>
</dbReference>
<dbReference type="PANTHER" id="PTHR45527:SF1">
    <property type="entry name" value="FATTY ACID SYNTHASE"/>
    <property type="match status" value="1"/>
</dbReference>
<sequence>MKHTHGISEPPFHAGLRGTIWEIFQQVAAHGPENTALEYEQSEAWTYSQLHEAASHLAHQLEQLVPFGQYVPVMLPRSPAQVVAILALAKIGAVYVPLDPDLPSARIEKLLASIPSAIVLCLARQAKDDVPSGVSTVVVTVSGKHLTAESGLLQQQIPHQTAQRTSRFTASEDDIASVLFTSGSTGQAKGVKLTHRNLILPARLLAEKENIGPKSRVFQFARSSFDVHLIDILCAFLHGAQLLQVSQESLMTDVSGWMHRMEADTVHLTPSTISMMEPAQIPSLKYMVTCGEPVTPDIINRWGPKVVLTNLYGPCEASSVVSKALQPGDDPSSVGIPSPYASIVVASPNGEVSPAGAAGEILVKGGSVCKGYFNADSRSRFLEYVDDHGYQIPGPWYLTGDHGYFGVSGELHLLGREDDQVKINGQRVELGDIEAVVKNHAARAVVLAHTIGGQKRLFAIVSSTIKLAMPNENVEIDENGTTLSKTIFGSCKTQLPSYMIPRILVVKLVPQSPSGKIDVQKIRNFISSLHQIDAVYNSTQSRNKETLSQKIQRLVNERIQQQVPPKDNLFEWGFTSLDAIYLIRAIFDASGRRIQFRDLMQSPTIEGVSRLAETAASDANAIATPTSTSPGTTYSPTIQQESLYHASKLFGHKTYVCPFAFRITGHLDVKKFLSAVEYVYGCHDAFNTSFEEDAFGAADSFLKAHVRHRDFWRTERTSFLPFEETRRIISADATEHGNNERDAVSAILARERRSVDAEMDLQTHPPAWMTLYQLDSPGGKWLPVFKFHHLVIDRHSFHRFWSDVVATYHQGALPAASKVSYSQFAQLQRNQVLARHDRDLKWWSEQAKSGSLPQNLFPQYSESGQEPTAPTAGFCESSIHWHELPAQNVSQFLHDWKSTTTAFGAWLGLSQLFLHRLTGANHFLLGVPTSLRGTHPLFADVVGYCLSLAVVPVSIPVAENMESFFSSAVGSYWDCVEHDQAVGDVLQCFQVAGQGEAPRISVHFAYQDQQDDKSLAQMVAGAPFVYKALVVPSRGSHYDLVVHLDESTTPSRVGFEYRNQVFTEQSVRNMALLFEETLQKIVAGGRNTAVRSLAVSSPPHPCRNTASENSVKPVLATEAPPCSATGPDQTDSSLLDILCQCWIDILCPGTTAAELDPHRSFFKSGGDSISVIRFCAKARSRGVVGCTIGVVYSNPTLAGLSKAVHLKDSPTKEAKALGENQPNGPKDKFNLDKQLKQASPPSIKTPSDPVINKDCIEAFMERFPAVLDEKAARNVLLQHNIIPTQIENIYPPTAMQAAMASHSSTNSGAYVSQIILHVEGPIDSRRLNNAWRDVVDAHPSLRTVFVPTTSLDVSDSLPFLAVELNPHIDGTSFLTVDKPMLPAEFEAYLTRDREAGFALATKTSSRLTLVENYPEVEKHRLVMTCNHATIDGWSMGKLMSDLQSAYGGLSLQPGHSFSVFVADRMNRQMKPAIDFWQASLKSVHVPDLESSYCKNVGTSDKGIIRKTPSQLITGIQLRQAASQLQVTPFTILQAAFSLALAPLQHQQESATNVLFWATTSGRGTVDGDTEAVGNFLNSIPCVVRRPDGEITVSQWLRYQQATFQKSVEFDYLAVSEMMRFLNPPDAKINALLVFENHAGAEGTALSSNTRVAYVEGREFSDLPFTAVVQPGEEDLYFTVKYNRSKIPAGTARRVLDSLVAAVEAIVHCVQTTSPNFKVMELNITNFDYAEMTHAEQQVESVRTITEMQHGQDTLVSMFKTAAAKFRTSPALSTVSLVVSFEQLDRMSDQVASHLVAHTDNRNGLVPILFEKSVFMVVAMLAVLKAGRAYCPLDWDSPSTRLDELVRKLGASAILSSSRGFSKLGMHTCQSLQVIDIESILYMPDGTNDGQVQFPAVTPGLPCYVMFTSGSTGQPKAAVLTHRAVASSVRQAIQAYNLEPSSRVLLFANYVFDASITDIYGSLLSGATLVLPSDDELKTDLAASANAHRINWLHVTPTILKLVKPTSIPGLKTVVLGGEPILAELARNWRQHTRLIGAYGPTETAVQVLVNTASDLDDDNIVPYEPLPGNIVLVVNKSNQICLVGEPGEIVIGGAQLFNGYRSSTSASNDECFAHVDGIDGILFYRTGDMGSYRPDMRIQILGRRDSQLKVSGMRISPIEIEYALESHPDVLRAGVTVMGGRLHAAVQAVDGKEIDVGRLVAFCKSTLPERLIPTITQVPSVPLLSSMKINRRQLGNLPELSGKLSDQRLDSNQKSLSAAENAVSRLVLEITGTNAADAEIPLKLQGLDSLGFMQLRGLLTQKYGVKASYSDLRQAGNLRSIARLIPAGAVQDVAEASPSPHTANDRTLDHAPQCSPRDVTPTDQKIGAFPALPSQVTMWVAQQRLRDSRYNVQRVTEFKDTPGPEVLGALLQVVSAMDIFRTTFSYQRDSRKVHQVLVPKALFGLEYVMLRDNQDPLHELRTTAKNDDQVFDLEKGPLAKFKVFSHQSSSYVYSNIHHILLDAYTSGKFLEAITRALENKTLDLPSVDAVGLASNWSLPSSQSAKQAALERWTAIMEGVCNFAPAHTVDRSSSRSPNFVTLSRLFPVQKLVPPFECLLSVFLILMHRYTESEDVTVTIPASARGMIPEYNGVLGNLTNSVFIRSRLFSTDTVELFTDRISKFVEFAVDANVPIDAVSSACGLDLQHFSVQFVVHDSRGLQRNPDVVDLTVETLLDHQESRPPKFDLMWHVFVRADSSVQIHIEFDASKHSREWLEATVDCYKRLLTQDLASYRNQHPDKLLMTTSGLRRPIFPATISESGTPAIGSSFSTDGENGASSWSFVPTPFESANATGRAESVTGDVREENPSAVANQYQSNDVDESSKPTEKMEILLKDALRQSLDIQGDIELDQPLRELGLDSFASMSLISNMYAMAPEIEMSIYDIMEYSTVGALAKHLSETHPEFTLACSSPNNKNAKIADTRSGEPAHSPNFVIAPTTYLQRQFFLLQEQLGDTTYSLPYLYKVSPGVSVRGVVDAVKAIADEHDVFRTTFQLEGDEIVQVVHQSIQHSFTVYDLREQTLEAGKEKMRQLCMSDCAAVFDLSTGPLIRCFGFVDASETEYLFLNFHHIIADKQSVSTLVRHIEAISVGHQSVKEIVPKCSGLEVSERQREALQPSRTAAARAFWQGILQTKQSLFGWGILEEDPSLMFEAAESLRHTVTLESDPASWAYSSGATSFGAHLFAFQLLLALRSGASSNSVLIPATCRNPKYGEQEMYGSFINTLPVPLRLSEASGTADLKSNLLSFNSRLGRVLSYSHIPFQMIMDMTGRTMGDFDIMFVYHEITSSATGTTSGHSILEPAMELLPSLPGITAKFPVTFSMTKIKDVETSACTLKMYVEYNPSLVSEEDAKLVCRQFERLLRVINTANGDIDISSLETVLSEDGPVPTHFYGFSDSRIVKHDFTDVQILKQARKTPGSTAVVFEDSASATYQQLSDMIGSICTVIQSSMVSSRSSYDGLRGAKICIIGDVSVERLAALISIMHLGAAYIPIDLKNPLDWNAKIIGDCEPACMVFMSEEPGSPRQKSAEDLLRHFTKGPRSIPCVRIPSRLPAAESFNFGIDANRRDSDLAYVLYTSGSTGVPKGVAIPHNALKNSLDQHRRVYLLSPECKLLGLAPWTFDVSVMDMFGPLSVGATLVIGGHDYLFSDLSEVVRTHAISHISTTPTVASLMHPDDVPTIEMLALGGEPMTKIVRDTWADRIALMNVYGPTEATVDVIWRRLKPDTPVANIGRPFTNVFVYILDDSLEMKQVAVGETGQLALGGVQLARGYIRDPPGRPSPFIEHGEYGRLYLTGDLAKFNTDGTVQCLGRMDTMVNIRGLRVELGAIEEVGDAVLVKRGGKCVVLKAVRRNGQETLVALFDADGEGKSSVDTITPMPPFPHGALVTEMQNAVLAKLPSYFLPSFWIPVEEFPRNKNQKLDRKAVQGFVDGFAESELAAYHLDTFTQPSGSCVKVLPNDITEAIEEVEVHAAGTSSVEAFTHSEQLVIDAFKKILGTAKTISRDANFFTVGGDSISAIRVCTAIRAGGKNNVRVRDLYVNPTVEALARFINSSNNSNNNNNNNNNNNTAARPHLPTNSLFTPTPVMDWFLRSRRAANMNWFNQGHAIKLTNGRKFLDFVGAWNRIIEVHPMLRMKVDVGNSLGEAMVGYSSYQKDDFKVVHKRMRSLAEFQQETQAMQGSLDITNGPVSGIVGEFQDGEETYCSVIVHHMAIDIVSWHIIWEDLEQVLKGRDIEPELSSFKDWACELSSRKLQPASSGQQQQKSFNSMQVNNFFKSSELLDMTANNTNASGAFLNVKIPGHVLAGAERYAVDAVDFILAGLVLALRDWRAMAGVELCFESHGRDLRHEHLDLTRTVGWFTYMVPILFAAPSNLSGSTAVRAFIQEVSRLRTETMQNVNFAEPILHSQAAPYAATFNYLGRNSHGSSYLTFKKASRIDMGSWEDPSNVRPFVFDFESSLDNDCINVGVFYSSMLHSDTSMKKLLGLWDTSLRSLAAPQTLTESIRLPHQLQAHRSAVEVALGTHRIDHAKVEQVVPATDMQAAMLLASIGSRAYMHSYDYTLQVDDVYLDRFCTAWEGILKRHSIFRTLFVPISGVPNTIFDTNMFQVVLNADAVPVADFVIREPPPHKFRAAYGQLLSKVFIYTCPIGEKKLFRGTPPPTLGSQFSDVALHQHSHQKDQLQFWRSYMQNIDSDGGIFIDHSKDAAVMARQPLDRQHRIRLNINPDKLAALASSRYTSMLALYRAAWALVVSAYNSSEDVVFGTITAGRAVDVPGIDKVVGPCLNNTPVRVRVDWSQTLEHYIDLMSQNSMDVTENEGVSLRNILGASGKKNAALFNSTLMFPFTPSRSSGDSDQPSRSEPGFKLVAQDRDEVTDLPILLTVEGGVSVKGTIVLSLRSHGRDFSDKYLLRLMHSFGRVLESFASFQQNQQHPRLHEIDILGDEHKNEIEKFATGPEYPSHCEWTSWELLEHRVQESPDATAVEFWHTQRYPSAGRAARKVTYRELKDLAELGAGRICSSVPRLANRGRTKVGESQRIALFLDKSIELVAGILATHRLDCAYVPIDMESPSARISSLMEAIQPAAVLCARSDKHALPDNLGLPILLVEDIFGHPHRLARHSQLPPPPSATLSNLAAILFTSGTTGTPKGVKMSHRQVVGYGVMMAEALQYKSTDRIFGFARPVFDVSQSDLFGSIVAGATLILAPHGETMARLVPLLKQVHATTTNVTPSVASLLKPDMLPDMRCLALAGEKATEAVIKRWTDTRNMKKGRKTRLVNAYGPTEAVVISFKECSSGTEARCVGSPAVGMQVRILDQHMRSVPIGARGTIWCSGRQLSDGYFGRDEATKAAFKENPFGQVGGLIYNTGDMGAYNFAGEINYFSRNDRQVKLNGRRVELSEIENALSGPDVYVSVLLHGQGQSRQKPIAFHSAKTGSSSGIPTRDAGAAAEQRSNSVRQKAKQSLPQFMIPHEFVAVSEMPLTGNGKVDQKKLQQLFELETSSNSTNTTGDMKKEAASFSAPDASSTSKTDVSNCFVRFPSPALPALTGATSAKPNIFALFAITGVSVQYRQLASYLPRHSLIGIDNLHLSDANNHNSIPAMATHYATAIRSQQQEGPYLLLGFSFAAHVAWETGRVLLAQVRKSEWL</sequence>
<dbReference type="InterPro" id="IPR001242">
    <property type="entry name" value="Condensation_dom"/>
</dbReference>
<evidence type="ECO:0000256" key="4">
    <source>
        <dbReference type="SAM" id="MobiDB-lite"/>
    </source>
</evidence>
<dbReference type="CDD" id="cd05930">
    <property type="entry name" value="A_NRPS"/>
    <property type="match status" value="1"/>
</dbReference>
<dbReference type="InterPro" id="IPR001031">
    <property type="entry name" value="Thioesterase"/>
</dbReference>
<accession>A0AAE0M7Z0</accession>
<dbReference type="GO" id="GO:0044550">
    <property type="term" value="P:secondary metabolite biosynthetic process"/>
    <property type="evidence" value="ECO:0007669"/>
    <property type="project" value="TreeGrafter"/>
</dbReference>
<dbReference type="InterPro" id="IPR045851">
    <property type="entry name" value="AMP-bd_C_sf"/>
</dbReference>
<dbReference type="Pfam" id="PF00550">
    <property type="entry name" value="PP-binding"/>
    <property type="match status" value="5"/>
</dbReference>
<dbReference type="NCBIfam" id="NF003417">
    <property type="entry name" value="PRK04813.1"/>
    <property type="match status" value="4"/>
</dbReference>
<evidence type="ECO:0000313" key="7">
    <source>
        <dbReference type="Proteomes" id="UP001283341"/>
    </source>
</evidence>
<feature type="region of interest" description="Disordered" evidence="4">
    <location>
        <begin position="2837"/>
        <end position="2865"/>
    </location>
</feature>
<feature type="region of interest" description="Disordered" evidence="4">
    <location>
        <begin position="5463"/>
        <end position="5488"/>
    </location>
</feature>
<evidence type="ECO:0000256" key="2">
    <source>
        <dbReference type="ARBA" id="ARBA00022553"/>
    </source>
</evidence>
<evidence type="ECO:0000256" key="3">
    <source>
        <dbReference type="ARBA" id="ARBA00022598"/>
    </source>
</evidence>
<dbReference type="GO" id="GO:0031177">
    <property type="term" value="F:phosphopantetheine binding"/>
    <property type="evidence" value="ECO:0007669"/>
    <property type="project" value="InterPro"/>
</dbReference>
<keyword evidence="1" id="KW-0596">Phosphopantetheine</keyword>
<feature type="compositionally biased region" description="Polar residues" evidence="4">
    <location>
        <begin position="1236"/>
        <end position="1245"/>
    </location>
</feature>
<keyword evidence="3" id="KW-0436">Ligase</keyword>
<feature type="compositionally biased region" description="Basic and acidic residues" evidence="4">
    <location>
        <begin position="1225"/>
        <end position="1235"/>
    </location>
</feature>
<reference evidence="6" key="2">
    <citation type="submission" date="2023-06" db="EMBL/GenBank/DDBJ databases">
        <authorList>
            <consortium name="Lawrence Berkeley National Laboratory"/>
            <person name="Haridas S."/>
            <person name="Hensen N."/>
            <person name="Bonometti L."/>
            <person name="Westerberg I."/>
            <person name="Brannstrom I.O."/>
            <person name="Guillou S."/>
            <person name="Cros-Aarteil S."/>
            <person name="Calhoun S."/>
            <person name="Kuo A."/>
            <person name="Mondo S."/>
            <person name="Pangilinan J."/>
            <person name="Riley R."/>
            <person name="Labutti K."/>
            <person name="Andreopoulos B."/>
            <person name="Lipzen A."/>
            <person name="Chen C."/>
            <person name="Yanf M."/>
            <person name="Daum C."/>
            <person name="Ng V."/>
            <person name="Clum A."/>
            <person name="Steindorff A."/>
            <person name="Ohm R."/>
            <person name="Martin F."/>
            <person name="Silar P."/>
            <person name="Natvig D."/>
            <person name="Lalanne C."/>
            <person name="Gautier V."/>
            <person name="Ament-Velasquez S.L."/>
            <person name="Kruys A."/>
            <person name="Hutchinson M.I."/>
            <person name="Powell A.J."/>
            <person name="Barry K."/>
            <person name="Miller A.N."/>
            <person name="Grigoriev I.V."/>
            <person name="Debuchy R."/>
            <person name="Gladieux P."/>
            <person name="Thoren M.H."/>
            <person name="Johannesson H."/>
        </authorList>
    </citation>
    <scope>NUCLEOTIDE SEQUENCE</scope>
    <source>
        <strain evidence="6">CBS 118394</strain>
    </source>
</reference>
<dbReference type="Gene3D" id="3.30.300.30">
    <property type="match status" value="4"/>
</dbReference>
<dbReference type="SMART" id="SM00823">
    <property type="entry name" value="PKS_PP"/>
    <property type="match status" value="2"/>
</dbReference>
<dbReference type="SUPFAM" id="SSF47336">
    <property type="entry name" value="ACP-like"/>
    <property type="match status" value="5"/>
</dbReference>
<dbReference type="Pfam" id="PF00668">
    <property type="entry name" value="Condensation"/>
    <property type="match status" value="6"/>
</dbReference>
<feature type="domain" description="Carrier" evidence="5">
    <location>
        <begin position="4014"/>
        <end position="4090"/>
    </location>
</feature>
<dbReference type="SUPFAM" id="SSF52777">
    <property type="entry name" value="CoA-dependent acyltransferases"/>
    <property type="match status" value="12"/>
</dbReference>
<dbReference type="GO" id="GO:0043041">
    <property type="term" value="P:amino acid activation for nonribosomal peptide biosynthetic process"/>
    <property type="evidence" value="ECO:0007669"/>
    <property type="project" value="TreeGrafter"/>
</dbReference>
<comment type="caution">
    <text evidence="6">The sequence shown here is derived from an EMBL/GenBank/DDBJ whole genome shotgun (WGS) entry which is preliminary data.</text>
</comment>
<gene>
    <name evidence="6" type="ORF">B0H66DRAFT_619154</name>
</gene>
<dbReference type="InterPro" id="IPR000873">
    <property type="entry name" value="AMP-dep_synth/lig_dom"/>
</dbReference>
<dbReference type="GO" id="GO:0016874">
    <property type="term" value="F:ligase activity"/>
    <property type="evidence" value="ECO:0007669"/>
    <property type="project" value="UniProtKB-KW"/>
</dbReference>
<dbReference type="EMBL" id="JAUEDM010000003">
    <property type="protein sequence ID" value="KAK3321888.1"/>
    <property type="molecule type" value="Genomic_DNA"/>
</dbReference>
<dbReference type="Proteomes" id="UP001283341">
    <property type="component" value="Unassembled WGS sequence"/>
</dbReference>
<keyword evidence="7" id="KW-1185">Reference proteome</keyword>
<organism evidence="6 7">
    <name type="scientific">Apodospora peruviana</name>
    <dbReference type="NCBI Taxonomy" id="516989"/>
    <lineage>
        <taxon>Eukaryota</taxon>
        <taxon>Fungi</taxon>
        <taxon>Dikarya</taxon>
        <taxon>Ascomycota</taxon>
        <taxon>Pezizomycotina</taxon>
        <taxon>Sordariomycetes</taxon>
        <taxon>Sordariomycetidae</taxon>
        <taxon>Sordariales</taxon>
        <taxon>Lasiosphaeriaceae</taxon>
        <taxon>Apodospora</taxon>
    </lineage>
</organism>
<dbReference type="FunFam" id="3.30.300.30:FF:000015">
    <property type="entry name" value="Nonribosomal peptide synthase SidD"/>
    <property type="match status" value="3"/>
</dbReference>
<dbReference type="PROSITE" id="PS00012">
    <property type="entry name" value="PHOSPHOPANTETHEINE"/>
    <property type="match status" value="1"/>
</dbReference>
<dbReference type="InterPro" id="IPR020845">
    <property type="entry name" value="AMP-binding_CS"/>
</dbReference>
<evidence type="ECO:0000259" key="5">
    <source>
        <dbReference type="PROSITE" id="PS50075"/>
    </source>
</evidence>
<feature type="domain" description="Carrier" evidence="5">
    <location>
        <begin position="2863"/>
        <end position="2941"/>
    </location>
</feature>
<dbReference type="PANTHER" id="PTHR45527">
    <property type="entry name" value="NONRIBOSOMAL PEPTIDE SYNTHETASE"/>
    <property type="match status" value="1"/>
</dbReference>
<dbReference type="Gene3D" id="3.30.559.30">
    <property type="entry name" value="Nonribosomal peptide synthetase, condensation domain"/>
    <property type="match status" value="6"/>
</dbReference>
<dbReference type="InterPro" id="IPR020806">
    <property type="entry name" value="PKS_PP-bd"/>
</dbReference>
<dbReference type="InterPro" id="IPR029058">
    <property type="entry name" value="AB_hydrolase_fold"/>
</dbReference>
<dbReference type="Gene3D" id="3.30.559.10">
    <property type="entry name" value="Chloramphenicol acetyltransferase-like domain"/>
    <property type="match status" value="6"/>
</dbReference>
<dbReference type="InterPro" id="IPR023213">
    <property type="entry name" value="CAT-like_dom_sf"/>
</dbReference>
<reference evidence="6" key="1">
    <citation type="journal article" date="2023" name="Mol. Phylogenet. Evol.">
        <title>Genome-scale phylogeny and comparative genomics of the fungal order Sordariales.</title>
        <authorList>
            <person name="Hensen N."/>
            <person name="Bonometti L."/>
            <person name="Westerberg I."/>
            <person name="Brannstrom I.O."/>
            <person name="Guillou S."/>
            <person name="Cros-Aarteil S."/>
            <person name="Calhoun S."/>
            <person name="Haridas S."/>
            <person name="Kuo A."/>
            <person name="Mondo S."/>
            <person name="Pangilinan J."/>
            <person name="Riley R."/>
            <person name="LaButti K."/>
            <person name="Andreopoulos B."/>
            <person name="Lipzen A."/>
            <person name="Chen C."/>
            <person name="Yan M."/>
            <person name="Daum C."/>
            <person name="Ng V."/>
            <person name="Clum A."/>
            <person name="Steindorff A."/>
            <person name="Ohm R.A."/>
            <person name="Martin F."/>
            <person name="Silar P."/>
            <person name="Natvig D.O."/>
            <person name="Lalanne C."/>
            <person name="Gautier V."/>
            <person name="Ament-Velasquez S.L."/>
            <person name="Kruys A."/>
            <person name="Hutchinson M.I."/>
            <person name="Powell A.J."/>
            <person name="Barry K."/>
            <person name="Miller A.N."/>
            <person name="Grigoriev I.V."/>
            <person name="Debuchy R."/>
            <person name="Gladieux P."/>
            <person name="Hiltunen Thoren M."/>
            <person name="Johannesson H."/>
        </authorList>
    </citation>
    <scope>NUCLEOTIDE SEQUENCE</scope>
    <source>
        <strain evidence="6">CBS 118394</strain>
    </source>
</reference>
<feature type="compositionally biased region" description="Low complexity" evidence="4">
    <location>
        <begin position="4087"/>
        <end position="4103"/>
    </location>
</feature>
<feature type="region of interest" description="Disordered" evidence="4">
    <location>
        <begin position="5530"/>
        <end position="5562"/>
    </location>
</feature>
<dbReference type="Pfam" id="PF00975">
    <property type="entry name" value="Thioesterase"/>
    <property type="match status" value="1"/>
</dbReference>
<feature type="region of interest" description="Disordered" evidence="4">
    <location>
        <begin position="2332"/>
        <end position="2360"/>
    </location>
</feature>
<keyword evidence="2" id="KW-0597">Phosphoprotein</keyword>
<dbReference type="SUPFAM" id="SSF56801">
    <property type="entry name" value="Acetyl-CoA synthetase-like"/>
    <property type="match status" value="4"/>
</dbReference>
<feature type="region of interest" description="Disordered" evidence="4">
    <location>
        <begin position="1210"/>
        <end position="1247"/>
    </location>
</feature>
<protein>
    <submittedName>
        <fullName evidence="6">Tyrocidine synthetase 1</fullName>
    </submittedName>
</protein>
<evidence type="ECO:0000313" key="6">
    <source>
        <dbReference type="EMBL" id="KAK3321888.1"/>
    </source>
</evidence>